<dbReference type="EMBL" id="CM023484">
    <property type="protein sequence ID" value="KAH6933719.1"/>
    <property type="molecule type" value="Genomic_DNA"/>
</dbReference>
<gene>
    <name evidence="1" type="ORF">HPB50_017685</name>
</gene>
<dbReference type="Proteomes" id="UP000821845">
    <property type="component" value="Chromosome 4"/>
</dbReference>
<evidence type="ECO:0000313" key="1">
    <source>
        <dbReference type="EMBL" id="KAH6933719.1"/>
    </source>
</evidence>
<evidence type="ECO:0000313" key="2">
    <source>
        <dbReference type="Proteomes" id="UP000821845"/>
    </source>
</evidence>
<proteinExistence type="predicted"/>
<comment type="caution">
    <text evidence="1">The sequence shown here is derived from an EMBL/GenBank/DDBJ whole genome shotgun (WGS) entry which is preliminary data.</text>
</comment>
<sequence>MDPTSRSSVHSSRTSTRKKAKRHRSVSSAGSKNGEDQRDASSAMSDVTAQDATDHGTEATDTRGLPKHSTWARNSSSPRSRDLTTNEGEEHAPACELTATFDQDNNARCPPESPTQVGARYPSSRTAEATTEVSRQLTENVSPISHGGRVASPTSLRRAFEDGRDDGSHPSSSITSRGAVPASAPLACGKAARGAVRVPPESHFQPVAIAPKKPRPVIPMLVVGACLAVVLTAVIVVVVLMSGSPMAPPSICRTHECQEYGKLLRSSIDDSVPPCRNFTRFVCGGWRREHRLSVREELYERAMERMTRLVRTIEVPSTDQNSVQRAAAIYRSCDDVLQGEQDELAAVKKYLVDAGISWPSRSRNRDVVHTLLFSSLKLGWHVILRVEPRWSEQGATTFLVDPGGAFRLVRRPRDVDFELYFKRLTEAFGGAGGKNDVSLEDVVEAEASFRDTLDAAYNDRTEYQDFPERTFLGLGESRWIEVLKTLNFSVDKRFHVVTTGRRFVYDFFNLWDNYGEEGAYGYTSWCTVQVAALYANRQLVLNYYGSSVRRAQAYYSAFCVTAAFTFSRYALFGGYNVEVLRGKTRAVAEDITRSVGDSFLRRLSRWQHFRNSIEVVTNWSSLSRAFRGFEAVHDVTRGPTGLDMTKSFVENWRLSTHISSSPDDWVLVAVINALEMFALYVVSDRRDFQLLPAALSFPYFDLGLTAPVNYGGLGAHVAWALGLLFLTAYGSDQSVKTTIEQLKSCIAGKSKATDTDAVVSIAVTAGALLDALEGSSDAASRLPIPQLEGFSATQLFFVSLCFAHCEGSDSAVKWTSICDRSLRHVRSFARAFGCAHASPMDPEQRCDVP</sequence>
<organism evidence="1 2">
    <name type="scientific">Hyalomma asiaticum</name>
    <name type="common">Tick</name>
    <dbReference type="NCBI Taxonomy" id="266040"/>
    <lineage>
        <taxon>Eukaryota</taxon>
        <taxon>Metazoa</taxon>
        <taxon>Ecdysozoa</taxon>
        <taxon>Arthropoda</taxon>
        <taxon>Chelicerata</taxon>
        <taxon>Arachnida</taxon>
        <taxon>Acari</taxon>
        <taxon>Parasitiformes</taxon>
        <taxon>Ixodida</taxon>
        <taxon>Ixodoidea</taxon>
        <taxon>Ixodidae</taxon>
        <taxon>Hyalomminae</taxon>
        <taxon>Hyalomma</taxon>
    </lineage>
</organism>
<accession>A0ACB7SIG5</accession>
<protein>
    <submittedName>
        <fullName evidence="1">Uncharacterized protein</fullName>
    </submittedName>
</protein>
<reference evidence="1" key="1">
    <citation type="submission" date="2020-05" db="EMBL/GenBank/DDBJ databases">
        <title>Large-scale comparative analyses of tick genomes elucidate their genetic diversity and vector capacities.</title>
        <authorList>
            <person name="Jia N."/>
            <person name="Wang J."/>
            <person name="Shi W."/>
            <person name="Du L."/>
            <person name="Sun Y."/>
            <person name="Zhan W."/>
            <person name="Jiang J."/>
            <person name="Wang Q."/>
            <person name="Zhang B."/>
            <person name="Ji P."/>
            <person name="Sakyi L.B."/>
            <person name="Cui X."/>
            <person name="Yuan T."/>
            <person name="Jiang B."/>
            <person name="Yang W."/>
            <person name="Lam T.T.-Y."/>
            <person name="Chang Q."/>
            <person name="Ding S."/>
            <person name="Wang X."/>
            <person name="Zhu J."/>
            <person name="Ruan X."/>
            <person name="Zhao L."/>
            <person name="Wei J."/>
            <person name="Que T."/>
            <person name="Du C."/>
            <person name="Cheng J."/>
            <person name="Dai P."/>
            <person name="Han X."/>
            <person name="Huang E."/>
            <person name="Gao Y."/>
            <person name="Liu J."/>
            <person name="Shao H."/>
            <person name="Ye R."/>
            <person name="Li L."/>
            <person name="Wei W."/>
            <person name="Wang X."/>
            <person name="Wang C."/>
            <person name="Yang T."/>
            <person name="Huo Q."/>
            <person name="Li W."/>
            <person name="Guo W."/>
            <person name="Chen H."/>
            <person name="Zhou L."/>
            <person name="Ni X."/>
            <person name="Tian J."/>
            <person name="Zhou Y."/>
            <person name="Sheng Y."/>
            <person name="Liu T."/>
            <person name="Pan Y."/>
            <person name="Xia L."/>
            <person name="Li J."/>
            <person name="Zhao F."/>
            <person name="Cao W."/>
        </authorList>
    </citation>
    <scope>NUCLEOTIDE SEQUENCE</scope>
    <source>
        <strain evidence="1">Hyas-2018</strain>
    </source>
</reference>
<keyword evidence="2" id="KW-1185">Reference proteome</keyword>
<name>A0ACB7SIG5_HYAAI</name>